<evidence type="ECO:0000313" key="5">
    <source>
        <dbReference type="Proteomes" id="UP000521943"/>
    </source>
</evidence>
<evidence type="ECO:0000256" key="1">
    <source>
        <dbReference type="SAM" id="MobiDB-lite"/>
    </source>
</evidence>
<keyword evidence="2" id="KW-1133">Transmembrane helix</keyword>
<name>A0A8H6MAH3_9AGAR</name>
<reference evidence="4 5" key="1">
    <citation type="submission" date="2020-07" db="EMBL/GenBank/DDBJ databases">
        <title>Comparative genomics of pyrophilous fungi reveals a link between fire events and developmental genes.</title>
        <authorList>
            <consortium name="DOE Joint Genome Institute"/>
            <person name="Steindorff A.S."/>
            <person name="Carver A."/>
            <person name="Calhoun S."/>
            <person name="Stillman K."/>
            <person name="Liu H."/>
            <person name="Lipzen A."/>
            <person name="Pangilinan J."/>
            <person name="Labutti K."/>
            <person name="Bruns T.D."/>
            <person name="Grigoriev I.V."/>
        </authorList>
    </citation>
    <scope>NUCLEOTIDE SEQUENCE [LARGE SCALE GENOMIC DNA]</scope>
    <source>
        <strain evidence="4 5">CBS 144469</strain>
    </source>
</reference>
<feature type="region of interest" description="Disordered" evidence="1">
    <location>
        <begin position="213"/>
        <end position="233"/>
    </location>
</feature>
<evidence type="ECO:0000256" key="2">
    <source>
        <dbReference type="SAM" id="Phobius"/>
    </source>
</evidence>
<proteinExistence type="predicted"/>
<feature type="region of interest" description="Disordered" evidence="1">
    <location>
        <begin position="94"/>
        <end position="168"/>
    </location>
</feature>
<evidence type="ECO:0000313" key="3">
    <source>
        <dbReference type="EMBL" id="KAF6758865.1"/>
    </source>
</evidence>
<dbReference type="AlphaFoldDB" id="A0A8H6MAH3"/>
<dbReference type="OrthoDB" id="3126541at2759"/>
<sequence length="243" mass="26646">MWLKVKSNALLYSIVFLTWHWAGFRRKDSARGRHSHTVRLAVPYHLDAFSTLKFSSQRARRASEPLSHGIISAEHQGQNYIHLATLVTDDSHAPISPVKQLPPSADTNREGNLTRFPDLQKSKNHSRRPLQPAGNSNQPTESREGNRIRGIGVDVETRHDSGTPKLVKPSQDALKGFVYSEGGIGAQTAFNITTDPFPGSPKIVKSSRYLQSTPAPRIGKSQTTGSVELGYGKSLGGNEICQG</sequence>
<gene>
    <name evidence="3" type="ORF">DFP72DRAFT_844664</name>
    <name evidence="4" type="ORF">DFP72DRAFT_844666</name>
</gene>
<keyword evidence="2" id="KW-0812">Transmembrane</keyword>
<dbReference type="Proteomes" id="UP000521943">
    <property type="component" value="Unassembled WGS sequence"/>
</dbReference>
<organism evidence="4 5">
    <name type="scientific">Ephemerocybe angulata</name>
    <dbReference type="NCBI Taxonomy" id="980116"/>
    <lineage>
        <taxon>Eukaryota</taxon>
        <taxon>Fungi</taxon>
        <taxon>Dikarya</taxon>
        <taxon>Basidiomycota</taxon>
        <taxon>Agaricomycotina</taxon>
        <taxon>Agaricomycetes</taxon>
        <taxon>Agaricomycetidae</taxon>
        <taxon>Agaricales</taxon>
        <taxon>Agaricineae</taxon>
        <taxon>Psathyrellaceae</taxon>
        <taxon>Ephemerocybe</taxon>
    </lineage>
</organism>
<evidence type="ECO:0000313" key="4">
    <source>
        <dbReference type="EMBL" id="KAF6758869.1"/>
    </source>
</evidence>
<protein>
    <submittedName>
        <fullName evidence="4">Uncharacterized protein</fullName>
    </submittedName>
</protein>
<keyword evidence="5" id="KW-1185">Reference proteome</keyword>
<feature type="compositionally biased region" description="Polar residues" evidence="1">
    <location>
        <begin position="213"/>
        <end position="226"/>
    </location>
</feature>
<dbReference type="EMBL" id="JACGCI010000017">
    <property type="protein sequence ID" value="KAF6758869.1"/>
    <property type="molecule type" value="Genomic_DNA"/>
</dbReference>
<feature type="transmembrane region" description="Helical" evidence="2">
    <location>
        <begin position="6"/>
        <end position="24"/>
    </location>
</feature>
<accession>A0A8H6MAH3</accession>
<keyword evidence="2" id="KW-0472">Membrane</keyword>
<dbReference type="EMBL" id="JACGCI010000017">
    <property type="protein sequence ID" value="KAF6758865.1"/>
    <property type="molecule type" value="Genomic_DNA"/>
</dbReference>
<comment type="caution">
    <text evidence="4">The sequence shown here is derived from an EMBL/GenBank/DDBJ whole genome shotgun (WGS) entry which is preliminary data.</text>
</comment>